<accession>A0AAW8YLP7</accession>
<dbReference type="AlphaFoldDB" id="A0AAW8YLP7"/>
<dbReference type="GO" id="GO:0009368">
    <property type="term" value="C:endopeptidase Clp complex"/>
    <property type="evidence" value="ECO:0007669"/>
    <property type="project" value="TreeGrafter"/>
</dbReference>
<dbReference type="Proteomes" id="UP001280415">
    <property type="component" value="Unassembled WGS sequence"/>
</dbReference>
<evidence type="ECO:0000313" key="8">
    <source>
        <dbReference type="Proteomes" id="UP001280415"/>
    </source>
</evidence>
<dbReference type="RefSeq" id="WP_317052052.1">
    <property type="nucleotide sequence ID" value="NZ_CP140878.1"/>
</dbReference>
<dbReference type="PANTHER" id="PTHR10381:SF70">
    <property type="entry name" value="ATP-DEPENDENT CLP PROTEASE PROTEOLYTIC SUBUNIT"/>
    <property type="match status" value="1"/>
</dbReference>
<keyword evidence="5" id="KW-0720">Serine protease</keyword>
<comment type="caution">
    <text evidence="7">The sequence shown here is derived from an EMBL/GenBank/DDBJ whole genome shotgun (WGS) entry which is preliminary data.</text>
</comment>
<dbReference type="GO" id="GO:0051117">
    <property type="term" value="F:ATPase binding"/>
    <property type="evidence" value="ECO:0007669"/>
    <property type="project" value="TreeGrafter"/>
</dbReference>
<evidence type="ECO:0000256" key="2">
    <source>
        <dbReference type="ARBA" id="ARBA00022490"/>
    </source>
</evidence>
<reference evidence="7" key="2">
    <citation type="submission" date="2023-10" db="EMBL/GenBank/DDBJ databases">
        <authorList>
            <person name="Khurajog B."/>
        </authorList>
    </citation>
    <scope>NUCLEOTIDE SEQUENCE</scope>
    <source>
        <strain evidence="7">BF14</strain>
    </source>
</reference>
<gene>
    <name evidence="7" type="ORF">R0H03_04035</name>
</gene>
<dbReference type="NCBIfam" id="NF045542">
    <property type="entry name" value="Clp_rel_HeadMat"/>
    <property type="match status" value="1"/>
</dbReference>
<keyword evidence="4 7" id="KW-0378">Hydrolase</keyword>
<evidence type="ECO:0000313" key="7">
    <source>
        <dbReference type="EMBL" id="MDV2911035.1"/>
    </source>
</evidence>
<organism evidence="7 8">
    <name type="scientific">Pediococcus acidilactici</name>
    <dbReference type="NCBI Taxonomy" id="1254"/>
    <lineage>
        <taxon>Bacteria</taxon>
        <taxon>Bacillati</taxon>
        <taxon>Bacillota</taxon>
        <taxon>Bacilli</taxon>
        <taxon>Lactobacillales</taxon>
        <taxon>Lactobacillaceae</taxon>
        <taxon>Pediococcus</taxon>
        <taxon>Pediococcus acidilactici group</taxon>
    </lineage>
</organism>
<dbReference type="EMBL" id="JAWJAX010000003">
    <property type="protein sequence ID" value="MDV2911035.1"/>
    <property type="molecule type" value="Genomic_DNA"/>
</dbReference>
<reference evidence="7" key="1">
    <citation type="journal article" date="2023" name="PeerJ">
        <title>Selection and evaluation of lactic acid bacteria from chicken feces in Thailand as potential probiotics.</title>
        <authorList>
            <person name="Khurajog B."/>
            <person name="Disastra Y."/>
            <person name="Lawwyne L.D."/>
            <person name="Sirichokchatchawan W."/>
            <person name="Niyomtham W."/>
            <person name="Yindee J."/>
            <person name="Hampson D.J."/>
            <person name="Prapasarakul N."/>
        </authorList>
    </citation>
    <scope>NUCLEOTIDE SEQUENCE</scope>
    <source>
        <strain evidence="7">BF14</strain>
    </source>
</reference>
<dbReference type="Gene3D" id="3.90.226.10">
    <property type="entry name" value="2-enoyl-CoA Hydratase, Chain A, domain 1"/>
    <property type="match status" value="1"/>
</dbReference>
<dbReference type="PANTHER" id="PTHR10381">
    <property type="entry name" value="ATP-DEPENDENT CLP PROTEASE PROTEOLYTIC SUBUNIT"/>
    <property type="match status" value="1"/>
</dbReference>
<proteinExistence type="inferred from homology"/>
<dbReference type="SUPFAM" id="SSF52096">
    <property type="entry name" value="ClpP/crotonase"/>
    <property type="match status" value="1"/>
</dbReference>
<dbReference type="GO" id="GO:0006515">
    <property type="term" value="P:protein quality control for misfolded or incompletely synthesized proteins"/>
    <property type="evidence" value="ECO:0007669"/>
    <property type="project" value="TreeGrafter"/>
</dbReference>
<dbReference type="InterPro" id="IPR023562">
    <property type="entry name" value="ClpP/TepA"/>
</dbReference>
<dbReference type="InterPro" id="IPR001907">
    <property type="entry name" value="ClpP"/>
</dbReference>
<evidence type="ECO:0000256" key="5">
    <source>
        <dbReference type="ARBA" id="ARBA00022825"/>
    </source>
</evidence>
<keyword evidence="2" id="KW-0963">Cytoplasm</keyword>
<evidence type="ECO:0000256" key="4">
    <source>
        <dbReference type="ARBA" id="ARBA00022801"/>
    </source>
</evidence>
<evidence type="ECO:0000256" key="1">
    <source>
        <dbReference type="ARBA" id="ARBA00007039"/>
    </source>
</evidence>
<comment type="similarity">
    <text evidence="1 6">Belongs to the peptidase S14 family.</text>
</comment>
<protein>
    <recommendedName>
        <fullName evidence="6">ATP-dependent Clp protease proteolytic subunit</fullName>
    </recommendedName>
</protein>
<sequence length="259" mass="28535">MTTKIDMKGPVITDDNVFFYNYFKMPYISPSKVNNELPDDGSDVELVINSNGGDVYSASDIWTSLKNYQGNITAKVYGMAASAASVIAMGADKLIMSPTARLMIHNASTYGMGDHRDFEDTADILAGTDKSIAQAYMSKTGKSEQEVLDIMAKTSFYTADEALEAGLIDEVMDFGNDAKEEDAPLFAASNATMIPNTIINRFRDEILNEELKKEPKKTEPVITDEMLDNIADKVAAKLEKTNKKSKTSERIVNTDPFVF</sequence>
<dbReference type="GO" id="GO:0004252">
    <property type="term" value="F:serine-type endopeptidase activity"/>
    <property type="evidence" value="ECO:0007669"/>
    <property type="project" value="InterPro"/>
</dbReference>
<dbReference type="InterPro" id="IPR029045">
    <property type="entry name" value="ClpP/crotonase-like_dom_sf"/>
</dbReference>
<evidence type="ECO:0000256" key="6">
    <source>
        <dbReference type="RuleBase" id="RU003567"/>
    </source>
</evidence>
<name>A0AAW8YLP7_PEDAC</name>
<dbReference type="PRINTS" id="PR00127">
    <property type="entry name" value="CLPPROTEASEP"/>
</dbReference>
<keyword evidence="3 7" id="KW-0645">Protease</keyword>
<dbReference type="CDD" id="cd07016">
    <property type="entry name" value="S14_ClpP_1"/>
    <property type="match status" value="1"/>
</dbReference>
<evidence type="ECO:0000256" key="3">
    <source>
        <dbReference type="ARBA" id="ARBA00022670"/>
    </source>
</evidence>
<dbReference type="GO" id="GO:0004176">
    <property type="term" value="F:ATP-dependent peptidase activity"/>
    <property type="evidence" value="ECO:0007669"/>
    <property type="project" value="InterPro"/>
</dbReference>
<dbReference type="Pfam" id="PF00574">
    <property type="entry name" value="CLP_protease"/>
    <property type="match status" value="1"/>
</dbReference>